<dbReference type="Proteomes" id="UP000011713">
    <property type="component" value="Unassembled WGS sequence"/>
</dbReference>
<dbReference type="HOGENOM" id="CLU_535837_0_0_1"/>
<dbReference type="VEuPathDB" id="FungiDB:HpaG814575"/>
<sequence>MRMVLDHFLQVIAELGGARPEEDPLAEWASLEQGHQAKPYCLSVTERDHAMAQLDHWRDVSASGLGTAIDRAYRSSDISMARYLLACAEMGLRVGESESRQKTDLLRTPGGLVMLVRPHRRSPLKTLASPRSLVLEEHLSEKGIDTILSAIDAIKEPASKLPSSDASSVASAALRVIAHEDSARLQACRHAVACSGFAAIFDKRSVYRGFKESRWLNAFANHPPAIQLLALARTLGHATPITTLSHYVHLIGYGADESVGWPEPDSRGCAAHALLSYGAFRTRLSRANKGGDLKAIDDVIVGFNLRPNAIPNMQSDVFKPSELPAGKLRRQSTHEQLGKLLLDIAKGATTASLLAEHGVDESRRVDLQEEVLVLQENYRYHLFDPGLTYRSRAPRSNSLVSYLSRCDVSCIDEVEWRVFLTVLKRQTKLSSRLRIPGKQQIATVRKILESIFGLRTQQLEREGSVYLAMSAPFHQGSVSGQAHAPFVFVYFVCLLVERLHERFDRAQAP</sequence>
<reference evidence="2" key="1">
    <citation type="journal article" date="2010" name="Science">
        <title>Signatures of adaptation to obligate biotrophy in the Hyaloperonospora arabidopsidis genome.</title>
        <authorList>
            <person name="Baxter L."/>
            <person name="Tripathy S."/>
            <person name="Ishaque N."/>
            <person name="Boot N."/>
            <person name="Cabral A."/>
            <person name="Kemen E."/>
            <person name="Thines M."/>
            <person name="Ah-Fong A."/>
            <person name="Anderson R."/>
            <person name="Badejoko W."/>
            <person name="Bittner-Eddy P."/>
            <person name="Boore J.L."/>
            <person name="Chibucos M.C."/>
            <person name="Coates M."/>
            <person name="Dehal P."/>
            <person name="Delehaunty K."/>
            <person name="Dong S."/>
            <person name="Downton P."/>
            <person name="Dumas B."/>
            <person name="Fabro G."/>
            <person name="Fronick C."/>
            <person name="Fuerstenberg S.I."/>
            <person name="Fulton L."/>
            <person name="Gaulin E."/>
            <person name="Govers F."/>
            <person name="Hughes L."/>
            <person name="Humphray S."/>
            <person name="Jiang R.H."/>
            <person name="Judelson H."/>
            <person name="Kamoun S."/>
            <person name="Kyung K."/>
            <person name="Meijer H."/>
            <person name="Minx P."/>
            <person name="Morris P."/>
            <person name="Nelson J."/>
            <person name="Phuntumart V."/>
            <person name="Qutob D."/>
            <person name="Rehmany A."/>
            <person name="Rougon-Cardoso A."/>
            <person name="Ryden P."/>
            <person name="Torto-Alalibo T."/>
            <person name="Studholme D."/>
            <person name="Wang Y."/>
            <person name="Win J."/>
            <person name="Wood J."/>
            <person name="Clifton S.W."/>
            <person name="Rogers J."/>
            <person name="Van den Ackerveken G."/>
            <person name="Jones J.D."/>
            <person name="McDowell J.M."/>
            <person name="Beynon J."/>
            <person name="Tyler B.M."/>
        </authorList>
    </citation>
    <scope>NUCLEOTIDE SEQUENCE [LARGE SCALE GENOMIC DNA]</scope>
    <source>
        <strain evidence="2">Emoy2</strain>
    </source>
</reference>
<keyword evidence="2" id="KW-1185">Reference proteome</keyword>
<reference evidence="1" key="2">
    <citation type="submission" date="2015-06" db="UniProtKB">
        <authorList>
            <consortium name="EnsemblProtists"/>
        </authorList>
    </citation>
    <scope>IDENTIFICATION</scope>
    <source>
        <strain evidence="1">Emoy2</strain>
    </source>
</reference>
<evidence type="ECO:0000313" key="2">
    <source>
        <dbReference type="Proteomes" id="UP000011713"/>
    </source>
</evidence>
<organism evidence="1 2">
    <name type="scientific">Hyaloperonospora arabidopsidis (strain Emoy2)</name>
    <name type="common">Downy mildew agent</name>
    <name type="synonym">Peronospora arabidopsidis</name>
    <dbReference type="NCBI Taxonomy" id="559515"/>
    <lineage>
        <taxon>Eukaryota</taxon>
        <taxon>Sar</taxon>
        <taxon>Stramenopiles</taxon>
        <taxon>Oomycota</taxon>
        <taxon>Peronosporomycetes</taxon>
        <taxon>Peronosporales</taxon>
        <taxon>Peronosporaceae</taxon>
        <taxon>Hyaloperonospora</taxon>
    </lineage>
</organism>
<dbReference type="InParanoid" id="M4C645"/>
<dbReference type="EnsemblProtists" id="HpaT814575">
    <property type="protein sequence ID" value="HpaP814575"/>
    <property type="gene ID" value="HpaG814575"/>
</dbReference>
<accession>M4C645</accession>
<proteinExistence type="predicted"/>
<name>M4C645_HYAAE</name>
<protein>
    <submittedName>
        <fullName evidence="1">Uncharacterized protein</fullName>
    </submittedName>
</protein>
<dbReference type="AlphaFoldDB" id="M4C645"/>
<dbReference type="EMBL" id="JH598683">
    <property type="status" value="NOT_ANNOTATED_CDS"/>
    <property type="molecule type" value="Genomic_DNA"/>
</dbReference>
<evidence type="ECO:0000313" key="1">
    <source>
        <dbReference type="EnsemblProtists" id="HpaP814575"/>
    </source>
</evidence>